<dbReference type="Pfam" id="PF03119">
    <property type="entry name" value="DNA_ligase_ZBD"/>
    <property type="match status" value="1"/>
</dbReference>
<dbReference type="EC" id="6.5.1.2" evidence="11 12"/>
<feature type="binding site" evidence="11">
    <location>
        <position position="319"/>
    </location>
    <ligand>
        <name>NAD(+)</name>
        <dbReference type="ChEBI" id="CHEBI:57540"/>
    </ligand>
</feature>
<keyword evidence="8 11" id="KW-0234">DNA repair</keyword>
<dbReference type="InterPro" id="IPR036420">
    <property type="entry name" value="BRCT_dom_sf"/>
</dbReference>
<keyword evidence="6 11" id="KW-0460">Magnesium</keyword>
<keyword evidence="7 11" id="KW-0520">NAD</keyword>
<evidence type="ECO:0000256" key="1">
    <source>
        <dbReference type="ARBA" id="ARBA00022598"/>
    </source>
</evidence>
<evidence type="ECO:0000256" key="12">
    <source>
        <dbReference type="RuleBase" id="RU000618"/>
    </source>
</evidence>
<dbReference type="InterPro" id="IPR010994">
    <property type="entry name" value="RuvA_2-like"/>
</dbReference>
<dbReference type="InterPro" id="IPR001357">
    <property type="entry name" value="BRCT_dom"/>
</dbReference>
<feature type="binding site" evidence="11">
    <location>
        <position position="416"/>
    </location>
    <ligand>
        <name>Zn(2+)</name>
        <dbReference type="ChEBI" id="CHEBI:29105"/>
    </ligand>
</feature>
<dbReference type="PROSITE" id="PS01055">
    <property type="entry name" value="DNA_LIGASE_N1"/>
    <property type="match status" value="1"/>
</dbReference>
<reference evidence="15" key="1">
    <citation type="journal article" date="2019" name="Int. J. Syst. Evol. Microbiol.">
        <title>The Global Catalogue of Microorganisms (GCM) 10K type strain sequencing project: providing services to taxonomists for standard genome sequencing and annotation.</title>
        <authorList>
            <consortium name="The Broad Institute Genomics Platform"/>
            <consortium name="The Broad Institute Genome Sequencing Center for Infectious Disease"/>
            <person name="Wu L."/>
            <person name="Ma J."/>
        </authorList>
    </citation>
    <scope>NUCLEOTIDE SEQUENCE [LARGE SCALE GENOMIC DNA]</scope>
    <source>
        <strain evidence="15">CCM 8896</strain>
    </source>
</reference>
<comment type="catalytic activity">
    <reaction evidence="10 11 12">
        <text>NAD(+) + (deoxyribonucleotide)n-3'-hydroxyl + 5'-phospho-(deoxyribonucleotide)m = (deoxyribonucleotide)n+m + AMP + beta-nicotinamide D-nucleotide.</text>
        <dbReference type="EC" id="6.5.1.2"/>
    </reaction>
</comment>
<keyword evidence="4 11" id="KW-0227">DNA damage</keyword>
<evidence type="ECO:0000256" key="8">
    <source>
        <dbReference type="ARBA" id="ARBA00023204"/>
    </source>
</evidence>
<dbReference type="NCBIfam" id="TIGR00575">
    <property type="entry name" value="dnlj"/>
    <property type="match status" value="1"/>
</dbReference>
<dbReference type="Pfam" id="PF01653">
    <property type="entry name" value="DNA_ligase_aden"/>
    <property type="match status" value="1"/>
</dbReference>
<feature type="active site" description="N6-AMP-lysine intermediate" evidence="11">
    <location>
        <position position="124"/>
    </location>
</feature>
<dbReference type="Pfam" id="PF12826">
    <property type="entry name" value="HHH_2"/>
    <property type="match status" value="1"/>
</dbReference>
<keyword evidence="15" id="KW-1185">Reference proteome</keyword>
<evidence type="ECO:0000313" key="14">
    <source>
        <dbReference type="EMBL" id="MFD1672957.1"/>
    </source>
</evidence>
<dbReference type="SMART" id="SM00532">
    <property type="entry name" value="LIGANc"/>
    <property type="match status" value="1"/>
</dbReference>
<comment type="function">
    <text evidence="11">DNA ligase that catalyzes the formation of phosphodiester linkages between 5'-phosphoryl and 3'-hydroxyl groups in double-stranded DNA using NAD as a coenzyme and as the energy source for the reaction. It is essential for DNA replication and repair of damaged DNA.</text>
</comment>
<dbReference type="SUPFAM" id="SSF47781">
    <property type="entry name" value="RuvA domain 2-like"/>
    <property type="match status" value="1"/>
</dbReference>
<dbReference type="InterPro" id="IPR012340">
    <property type="entry name" value="NA-bd_OB-fold"/>
</dbReference>
<dbReference type="Gene3D" id="3.30.470.30">
    <property type="entry name" value="DNA ligase/mRNA capping enzyme"/>
    <property type="match status" value="1"/>
</dbReference>
<name>A0ABW4J9B4_9LACO</name>
<dbReference type="Proteomes" id="UP001597267">
    <property type="component" value="Unassembled WGS sequence"/>
</dbReference>
<feature type="binding site" evidence="11">
    <location>
        <position position="413"/>
    </location>
    <ligand>
        <name>Zn(2+)</name>
        <dbReference type="ChEBI" id="CHEBI:29105"/>
    </ligand>
</feature>
<evidence type="ECO:0000256" key="11">
    <source>
        <dbReference type="HAMAP-Rule" id="MF_01588"/>
    </source>
</evidence>
<feature type="binding site" evidence="11">
    <location>
        <position position="431"/>
    </location>
    <ligand>
        <name>Zn(2+)</name>
        <dbReference type="ChEBI" id="CHEBI:29105"/>
    </ligand>
</feature>
<dbReference type="SUPFAM" id="SSF56091">
    <property type="entry name" value="DNA ligase/mRNA capping enzyme, catalytic domain"/>
    <property type="match status" value="1"/>
</dbReference>
<evidence type="ECO:0000256" key="3">
    <source>
        <dbReference type="ARBA" id="ARBA00022723"/>
    </source>
</evidence>
<dbReference type="PANTHER" id="PTHR23389:SF9">
    <property type="entry name" value="DNA LIGASE"/>
    <property type="match status" value="1"/>
</dbReference>
<dbReference type="RefSeq" id="WP_125715370.1">
    <property type="nucleotide sequence ID" value="NZ_JBHTOP010000028.1"/>
</dbReference>
<evidence type="ECO:0000256" key="4">
    <source>
        <dbReference type="ARBA" id="ARBA00022763"/>
    </source>
</evidence>
<keyword evidence="1 11" id="KW-0436">Ligase</keyword>
<evidence type="ECO:0000256" key="10">
    <source>
        <dbReference type="ARBA" id="ARBA00034005"/>
    </source>
</evidence>
<feature type="binding site" evidence="11">
    <location>
        <begin position="43"/>
        <end position="47"/>
    </location>
    <ligand>
        <name>NAD(+)</name>
        <dbReference type="ChEBI" id="CHEBI:57540"/>
    </ligand>
</feature>
<evidence type="ECO:0000256" key="5">
    <source>
        <dbReference type="ARBA" id="ARBA00022833"/>
    </source>
</evidence>
<proteinExistence type="inferred from homology"/>
<dbReference type="Pfam" id="PF00533">
    <property type="entry name" value="BRCT"/>
    <property type="match status" value="1"/>
</dbReference>
<protein>
    <recommendedName>
        <fullName evidence="11 12">DNA ligase</fullName>
        <ecNumber evidence="11 12">6.5.1.2</ecNumber>
    </recommendedName>
    <alternativeName>
        <fullName evidence="11">Polydeoxyribonucleotide synthase [NAD(+)]</fullName>
    </alternativeName>
</protein>
<dbReference type="PIRSF" id="PIRSF001604">
    <property type="entry name" value="LigA"/>
    <property type="match status" value="1"/>
</dbReference>
<dbReference type="Gene3D" id="2.40.50.140">
    <property type="entry name" value="Nucleic acid-binding proteins"/>
    <property type="match status" value="1"/>
</dbReference>
<dbReference type="NCBIfam" id="NF005932">
    <property type="entry name" value="PRK07956.1"/>
    <property type="match status" value="1"/>
</dbReference>
<evidence type="ECO:0000259" key="13">
    <source>
        <dbReference type="PROSITE" id="PS50172"/>
    </source>
</evidence>
<keyword evidence="2 11" id="KW-0235">DNA replication</keyword>
<dbReference type="Gene3D" id="1.10.287.610">
    <property type="entry name" value="Helix hairpin bin"/>
    <property type="match status" value="1"/>
</dbReference>
<feature type="binding site" evidence="11">
    <location>
        <position position="145"/>
    </location>
    <ligand>
        <name>NAD(+)</name>
        <dbReference type="ChEBI" id="CHEBI:57540"/>
    </ligand>
</feature>
<dbReference type="Gene3D" id="1.10.150.20">
    <property type="entry name" value="5' to 3' exonuclease, C-terminal subdomain"/>
    <property type="match status" value="2"/>
</dbReference>
<evidence type="ECO:0000256" key="9">
    <source>
        <dbReference type="ARBA" id="ARBA00023211"/>
    </source>
</evidence>
<dbReference type="GO" id="GO:0003911">
    <property type="term" value="F:DNA ligase (NAD+) activity"/>
    <property type="evidence" value="ECO:0007669"/>
    <property type="project" value="UniProtKB-EC"/>
</dbReference>
<sequence>MTLDKPIEAYTKTQAQQAAQSLRETINRYSAAYYTKDAPVVEDSVYDQVYRDLQDLEAAFPDIVTPDSPTQKVGGEVLPGFNKITHSTPMLSMGDVFSFEELEAFDARLQKNIDGDYAYSTELKIDGLAISLVYKNGQFVQGATRGDGTIGEDITKNLMTIDGIPKTLPEPLSIEVRGECYMPKAAFEALNAQREAEGKAVFANPRNAAAGSLRQLDTKVTKARQLETFIYFITQQDTLNIQTQTQALATLKRLGFSTNPDSKLCSNVAEVMDYIKAQTPHRDDLPYGIDGVVLKVDSLALQAQLGNTVKVPRWEIAYKFPPEEAQTIVRDIEWTIGRTGVVTPTAVMDPVQLAGTTVARATLHNVDMLKEKDIRIGDTVALFKAGDIIPEVSAVILNKRPETALPYEIPTTCPSCGAQLVHLEDEVALRCINPMCPAQVKEGLTHFASRNAMNIDGLGPRIIEQLYDLELVHDAADLYRLTADTLTQLDKFKDKSINNLLNAIDRSRQNSLERLLFGLGIRHVGAKAAKILAAHFGDVWQLAQASAEEMVTIDNVGQIMADSVATYFANAGVQELLQEFKAVGVNLTYIDTSTSTTTTSYFTDKTVVITGKLENITRPVLTQQLEDLGAHVTGSVSKKTDVLIAGTAAGSKLTKAQNLGIQIINESELDQYLTATD</sequence>
<gene>
    <name evidence="11 14" type="primary">ligA</name>
    <name evidence="14" type="ORF">ACFQ5M_12720</name>
</gene>
<dbReference type="InterPro" id="IPR013840">
    <property type="entry name" value="DNAligase_N"/>
</dbReference>
<comment type="caution">
    <text evidence="14">The sequence shown here is derived from an EMBL/GenBank/DDBJ whole genome shotgun (WGS) entry which is preliminary data.</text>
</comment>
<evidence type="ECO:0000313" key="15">
    <source>
        <dbReference type="Proteomes" id="UP001597267"/>
    </source>
</evidence>
<dbReference type="InterPro" id="IPR004149">
    <property type="entry name" value="Znf_DNAligase_C4"/>
</dbReference>
<dbReference type="PANTHER" id="PTHR23389">
    <property type="entry name" value="CHROMOSOME TRANSMISSION FIDELITY FACTOR 18"/>
    <property type="match status" value="1"/>
</dbReference>
<dbReference type="InterPro" id="IPR033136">
    <property type="entry name" value="DNA_ligase_CS"/>
</dbReference>
<comment type="cofactor">
    <cofactor evidence="11">
        <name>Mg(2+)</name>
        <dbReference type="ChEBI" id="CHEBI:18420"/>
    </cofactor>
    <cofactor evidence="11">
        <name>Mn(2+)</name>
        <dbReference type="ChEBI" id="CHEBI:29035"/>
    </cofactor>
</comment>
<dbReference type="InterPro" id="IPR041663">
    <property type="entry name" value="DisA/LigA_HHH"/>
</dbReference>
<dbReference type="Gene3D" id="6.20.10.30">
    <property type="match status" value="1"/>
</dbReference>
<evidence type="ECO:0000256" key="2">
    <source>
        <dbReference type="ARBA" id="ARBA00022705"/>
    </source>
</evidence>
<dbReference type="InterPro" id="IPR013839">
    <property type="entry name" value="DNAligase_adenylation"/>
</dbReference>
<dbReference type="InterPro" id="IPR001679">
    <property type="entry name" value="DNA_ligase"/>
</dbReference>
<dbReference type="SMART" id="SM00292">
    <property type="entry name" value="BRCT"/>
    <property type="match status" value="1"/>
</dbReference>
<dbReference type="SUPFAM" id="SSF50249">
    <property type="entry name" value="Nucleic acid-binding proteins"/>
    <property type="match status" value="1"/>
</dbReference>
<organism evidence="14 15">
    <name type="scientific">Agrilactobacillus yilanensis</name>
    <dbReference type="NCBI Taxonomy" id="2485997"/>
    <lineage>
        <taxon>Bacteria</taxon>
        <taxon>Bacillati</taxon>
        <taxon>Bacillota</taxon>
        <taxon>Bacilli</taxon>
        <taxon>Lactobacillales</taxon>
        <taxon>Lactobacillaceae</taxon>
        <taxon>Agrilactobacillus</taxon>
    </lineage>
</organism>
<dbReference type="EMBL" id="JBHTOP010000028">
    <property type="protein sequence ID" value="MFD1672957.1"/>
    <property type="molecule type" value="Genomic_DNA"/>
</dbReference>
<feature type="domain" description="BRCT" evidence="13">
    <location>
        <begin position="597"/>
        <end position="677"/>
    </location>
</feature>
<feature type="binding site" evidence="11">
    <location>
        <position position="295"/>
    </location>
    <ligand>
        <name>NAD(+)</name>
        <dbReference type="ChEBI" id="CHEBI:57540"/>
    </ligand>
</feature>
<feature type="binding site" evidence="11">
    <location>
        <begin position="92"/>
        <end position="93"/>
    </location>
    <ligand>
        <name>NAD(+)</name>
        <dbReference type="ChEBI" id="CHEBI:57540"/>
    </ligand>
</feature>
<dbReference type="InterPro" id="IPR018239">
    <property type="entry name" value="DNA_ligase_AS"/>
</dbReference>
<accession>A0ABW4J9B4</accession>
<dbReference type="InterPro" id="IPR004150">
    <property type="entry name" value="NAD_DNA_ligase_OB"/>
</dbReference>
<dbReference type="PROSITE" id="PS01056">
    <property type="entry name" value="DNA_LIGASE_N2"/>
    <property type="match status" value="1"/>
</dbReference>
<comment type="similarity">
    <text evidence="11">Belongs to the NAD-dependent DNA ligase family. LigA subfamily.</text>
</comment>
<keyword evidence="3 11" id="KW-0479">Metal-binding</keyword>
<dbReference type="Gene3D" id="3.40.50.10190">
    <property type="entry name" value="BRCT domain"/>
    <property type="match status" value="1"/>
</dbReference>
<feature type="binding site" evidence="11">
    <location>
        <position position="122"/>
    </location>
    <ligand>
        <name>NAD(+)</name>
        <dbReference type="ChEBI" id="CHEBI:57540"/>
    </ligand>
</feature>
<dbReference type="SUPFAM" id="SSF52113">
    <property type="entry name" value="BRCT domain"/>
    <property type="match status" value="1"/>
</dbReference>
<keyword evidence="9 11" id="KW-0464">Manganese</keyword>
<dbReference type="CDD" id="cd00114">
    <property type="entry name" value="LIGANc"/>
    <property type="match status" value="1"/>
</dbReference>
<dbReference type="PROSITE" id="PS50172">
    <property type="entry name" value="BRCT"/>
    <property type="match status" value="1"/>
</dbReference>
<dbReference type="CDD" id="cd17748">
    <property type="entry name" value="BRCT_DNA_ligase_like"/>
    <property type="match status" value="1"/>
</dbReference>
<dbReference type="Pfam" id="PF03120">
    <property type="entry name" value="OB_DNA_ligase"/>
    <property type="match status" value="1"/>
</dbReference>
<evidence type="ECO:0000256" key="7">
    <source>
        <dbReference type="ARBA" id="ARBA00023027"/>
    </source>
</evidence>
<dbReference type="HAMAP" id="MF_01588">
    <property type="entry name" value="DNA_ligase_A"/>
    <property type="match status" value="1"/>
</dbReference>
<feature type="binding site" evidence="11">
    <location>
        <position position="179"/>
    </location>
    <ligand>
        <name>NAD(+)</name>
        <dbReference type="ChEBI" id="CHEBI:57540"/>
    </ligand>
</feature>
<evidence type="ECO:0000256" key="6">
    <source>
        <dbReference type="ARBA" id="ARBA00022842"/>
    </source>
</evidence>
<keyword evidence="5 11" id="KW-0862">Zinc</keyword>
<feature type="binding site" evidence="11">
    <location>
        <position position="436"/>
    </location>
    <ligand>
        <name>Zn(2+)</name>
        <dbReference type="ChEBI" id="CHEBI:29105"/>
    </ligand>
</feature>